<dbReference type="Proteomes" id="UP000094600">
    <property type="component" value="Chromosome"/>
</dbReference>
<accession>A0ABM6DVU7</accession>
<evidence type="ECO:0000313" key="1">
    <source>
        <dbReference type="EMBL" id="AOM42285.1"/>
    </source>
</evidence>
<dbReference type="EMBL" id="CP016176">
    <property type="protein sequence ID" value="AOM42285.1"/>
    <property type="molecule type" value="Genomic_DNA"/>
</dbReference>
<dbReference type="Pfam" id="PF21810">
    <property type="entry name" value="DUF6880"/>
    <property type="match status" value="1"/>
</dbReference>
<organism evidence="1 2">
    <name type="scientific">Xenorhabdus hominickii</name>
    <dbReference type="NCBI Taxonomy" id="351679"/>
    <lineage>
        <taxon>Bacteria</taxon>
        <taxon>Pseudomonadati</taxon>
        <taxon>Pseudomonadota</taxon>
        <taxon>Gammaproteobacteria</taxon>
        <taxon>Enterobacterales</taxon>
        <taxon>Morganellaceae</taxon>
        <taxon>Xenorhabdus</taxon>
    </lineage>
</organism>
<sequence length="469" mass="55142">MMKNELTKKQSELLESFNKEELLEIIHALIRNNPLAKTTLVSGYLLEPKDILKLIDKEYKKRTKSKRFFDYYETDIFFKELHNYMSVLLDRVISLEPVESEALLAHMLQDFERLSETKDTSSGGWQDYYYYLVESWIKALSLQKESDNAILANKIFKFLQGEYYFPISLLGDYKSVLGLEILRQVRDLFSQHEKDYEALELSYALKDTDFFKMYLEKKKEFLYPQYYLGYAELLIEDIRSDEAIVLLENLKKKEKKLPTEFSNMMMELLIKANLEEGKKEEAKQHCIEAFKNNYHHKFYELYASTLDKSEQNDAMTLFLDIAKQDKENELYYLLFLISVERFDLINNYVLNLGKDSAIKMTELPPKVMRDASHSLYQKDFPLAATLLRRELVEDVLSRAVSKYYKYAVSDLKKSLDYGEKIQSAEGIASNQAYLTTLYENHKRKSAFWSLVEEKIKGISIGKEGIDYGN</sequence>
<keyword evidence="2" id="KW-1185">Reference proteome</keyword>
<dbReference type="InterPro" id="IPR049245">
    <property type="entry name" value="DUF6880"/>
</dbReference>
<name>A0ABM6DVU7_XENHO</name>
<reference evidence="1 2" key="1">
    <citation type="submission" date="2016-06" db="EMBL/GenBank/DDBJ databases">
        <title>Bacterial characters and pathogenicity of Xenorhabdus hominickii from an entomopathogenic nematode, Steinernema monticolum.</title>
        <authorList>
            <person name="Park Y."/>
            <person name="Kim Y."/>
        </authorList>
    </citation>
    <scope>NUCLEOTIDE SEQUENCE [LARGE SCALE GENOMIC DNA]</scope>
    <source>
        <strain evidence="1 2">ANU1</strain>
    </source>
</reference>
<proteinExistence type="predicted"/>
<dbReference type="RefSeq" id="WP_069317921.1">
    <property type="nucleotide sequence ID" value="NZ_CAWNQJ010000001.1"/>
</dbReference>
<evidence type="ECO:0000313" key="2">
    <source>
        <dbReference type="Proteomes" id="UP000094600"/>
    </source>
</evidence>
<protein>
    <submittedName>
        <fullName evidence="1">Uncharacterized protein</fullName>
    </submittedName>
</protein>
<gene>
    <name evidence="1" type="ORF">A9255_18005</name>
</gene>